<dbReference type="RefSeq" id="WP_164274997.1">
    <property type="nucleotide sequence ID" value="NZ_JAAGMQ010000458.1"/>
</dbReference>
<gene>
    <name evidence="1" type="ORF">G3I66_16335</name>
</gene>
<proteinExistence type="predicted"/>
<protein>
    <recommendedName>
        <fullName evidence="3">Zinc-binding dehydrogenase</fullName>
    </recommendedName>
</protein>
<comment type="caution">
    <text evidence="1">The sequence shown here is derived from an EMBL/GenBank/DDBJ whole genome shotgun (WGS) entry which is preliminary data.</text>
</comment>
<evidence type="ECO:0000313" key="1">
    <source>
        <dbReference type="EMBL" id="NEC34722.1"/>
    </source>
</evidence>
<evidence type="ECO:0000313" key="2">
    <source>
        <dbReference type="Proteomes" id="UP000475666"/>
    </source>
</evidence>
<name>A0A6G3TDM2_9ACTN</name>
<accession>A0A6G3TDM2</accession>
<dbReference type="EMBL" id="JAAGMQ010000458">
    <property type="protein sequence ID" value="NEC34722.1"/>
    <property type="molecule type" value="Genomic_DNA"/>
</dbReference>
<reference evidence="1 2" key="1">
    <citation type="submission" date="2020-01" db="EMBL/GenBank/DDBJ databases">
        <title>Insect and environment-associated Actinomycetes.</title>
        <authorList>
            <person name="Currrie C."/>
            <person name="Chevrette M."/>
            <person name="Carlson C."/>
            <person name="Stubbendieck R."/>
            <person name="Wendt-Pienkowski E."/>
        </authorList>
    </citation>
    <scope>NUCLEOTIDE SEQUENCE [LARGE SCALE GENOMIC DNA]</scope>
    <source>
        <strain evidence="1 2">SID7739</strain>
    </source>
</reference>
<evidence type="ECO:0008006" key="3">
    <source>
        <dbReference type="Google" id="ProtNLM"/>
    </source>
</evidence>
<organism evidence="1 2">
    <name type="scientific">Streptomyces rubrogriseus</name>
    <dbReference type="NCBI Taxonomy" id="194673"/>
    <lineage>
        <taxon>Bacteria</taxon>
        <taxon>Bacillati</taxon>
        <taxon>Actinomycetota</taxon>
        <taxon>Actinomycetes</taxon>
        <taxon>Kitasatosporales</taxon>
        <taxon>Streptomycetaceae</taxon>
        <taxon>Streptomyces</taxon>
        <taxon>Streptomyces violaceoruber group</taxon>
    </lineage>
</organism>
<sequence length="47" mass="5008">MNQVSRLMHAGALTTTDLGTVAAEHLRETHRVLESGKASGKITLTGF</sequence>
<dbReference type="Proteomes" id="UP000475666">
    <property type="component" value="Unassembled WGS sequence"/>
</dbReference>
<dbReference type="AlphaFoldDB" id="A0A6G3TDM2"/>